<dbReference type="Gene3D" id="3.20.20.300">
    <property type="entry name" value="Glycoside hydrolase, family 3, N-terminal domain"/>
    <property type="match status" value="1"/>
</dbReference>
<dbReference type="RefSeq" id="WP_307343265.1">
    <property type="nucleotide sequence ID" value="NZ_JAUSUQ010000021.1"/>
</dbReference>
<comment type="caution">
    <text evidence="5">The sequence shown here is derived from an EMBL/GenBank/DDBJ whole genome shotgun (WGS) entry which is preliminary data.</text>
</comment>
<name>A0ABU0CX07_9BACI</name>
<dbReference type="InterPro" id="IPR050226">
    <property type="entry name" value="NagZ_Beta-hexosaminidase"/>
</dbReference>
<dbReference type="SUPFAM" id="SSF51445">
    <property type="entry name" value="(Trans)glycosidases"/>
    <property type="match status" value="1"/>
</dbReference>
<dbReference type="GO" id="GO:0004563">
    <property type="term" value="F:beta-N-acetylhexosaminidase activity"/>
    <property type="evidence" value="ECO:0007669"/>
    <property type="project" value="UniProtKB-EC"/>
</dbReference>
<dbReference type="InterPro" id="IPR017853">
    <property type="entry name" value="GH"/>
</dbReference>
<dbReference type="Gene3D" id="3.40.50.1700">
    <property type="entry name" value="Glycoside hydrolase family 3 C-terminal domain"/>
    <property type="match status" value="1"/>
</dbReference>
<gene>
    <name evidence="5" type="ORF">J2S00_003714</name>
</gene>
<evidence type="ECO:0000259" key="4">
    <source>
        <dbReference type="Pfam" id="PF00933"/>
    </source>
</evidence>
<dbReference type="EMBL" id="JAUSUQ010000021">
    <property type="protein sequence ID" value="MDQ0340874.1"/>
    <property type="molecule type" value="Genomic_DNA"/>
</dbReference>
<evidence type="ECO:0000313" key="6">
    <source>
        <dbReference type="Proteomes" id="UP001232445"/>
    </source>
</evidence>
<keyword evidence="6" id="KW-1185">Reference proteome</keyword>
<evidence type="ECO:0000313" key="5">
    <source>
        <dbReference type="EMBL" id="MDQ0340874.1"/>
    </source>
</evidence>
<dbReference type="PANTHER" id="PTHR30480">
    <property type="entry name" value="BETA-HEXOSAMINIDASE-RELATED"/>
    <property type="match status" value="1"/>
</dbReference>
<keyword evidence="2 5" id="KW-0378">Hydrolase</keyword>
<protein>
    <submittedName>
        <fullName evidence="5">Beta-N-acetylhexosaminidase</fullName>
        <ecNumber evidence="5">3.2.1.52</ecNumber>
    </submittedName>
</protein>
<dbReference type="NCBIfam" id="NF003740">
    <property type="entry name" value="PRK05337.1"/>
    <property type="match status" value="1"/>
</dbReference>
<dbReference type="PANTHER" id="PTHR30480:SF16">
    <property type="entry name" value="GLYCOSIDE HYDROLASE FAMILY 3 DOMAIN PROTEIN"/>
    <property type="match status" value="1"/>
</dbReference>
<comment type="similarity">
    <text evidence="1">Belongs to the glycosyl hydrolase 3 family.</text>
</comment>
<dbReference type="EC" id="3.2.1.52" evidence="5"/>
<dbReference type="Proteomes" id="UP001232445">
    <property type="component" value="Unassembled WGS sequence"/>
</dbReference>
<evidence type="ECO:0000256" key="1">
    <source>
        <dbReference type="ARBA" id="ARBA00005336"/>
    </source>
</evidence>
<sequence>MKDLLNQTGELFVCGFAGKEVTEEVKTLIHQHRVGGFILFSRNLGTPVEIKRLTTALQREAQSAGYEYPLLICTDQENGIVRRLGEGATLFPGAMLLGATQNPDNAFKVGLATGKELQALGINWNLAPTVDVNNNPLNPVIGVRSYGENPDQVSQFALQAMQGMQAAGVMTTLKHFPGHGDTQVDSHLECPVIEYPLERLEAVELKPFQTCITAGADTVMTAHIYFSALAEEKGCPATLSKEIITGLLRQQLNFDGVITTDCMEMKAIADTVGTVEGSLLALQAGVDLIMISHSYALQLQAMERLRMALHNGEIDAERIRASIRRIKRLKEQYLRWEQSIDDSFSPVDVSVVVGCAEHRRLAMDVYRQGITIVKGQEQLPLDPSAKMLILYPEQDIQTLVEDKRYDCRVFADEFHQLVPTAEIEQVAYPLAEEKINQLIQRANRFEILIAGTLSVAQSPDQAKLIQKLKKLNKKMIVVAMKSPYDQAYLPDVDVYIATYEYTETALKLTAQALLGLESVSGRLPITLPSNTLFSP</sequence>
<dbReference type="Pfam" id="PF00933">
    <property type="entry name" value="Glyco_hydro_3"/>
    <property type="match status" value="1"/>
</dbReference>
<reference evidence="5 6" key="1">
    <citation type="submission" date="2023-07" db="EMBL/GenBank/DDBJ databases">
        <title>Genomic Encyclopedia of Type Strains, Phase IV (KMG-IV): sequencing the most valuable type-strain genomes for metagenomic binning, comparative biology and taxonomic classification.</title>
        <authorList>
            <person name="Goeker M."/>
        </authorList>
    </citation>
    <scope>NUCLEOTIDE SEQUENCE [LARGE SCALE GENOMIC DNA]</scope>
    <source>
        <strain evidence="5 6">DSM 17740</strain>
    </source>
</reference>
<organism evidence="5 6">
    <name type="scientific">Caldalkalibacillus uzonensis</name>
    <dbReference type="NCBI Taxonomy" id="353224"/>
    <lineage>
        <taxon>Bacteria</taxon>
        <taxon>Bacillati</taxon>
        <taxon>Bacillota</taxon>
        <taxon>Bacilli</taxon>
        <taxon>Bacillales</taxon>
        <taxon>Bacillaceae</taxon>
        <taxon>Caldalkalibacillus</taxon>
    </lineage>
</organism>
<dbReference type="InterPro" id="IPR001764">
    <property type="entry name" value="Glyco_hydro_3_N"/>
</dbReference>
<evidence type="ECO:0000256" key="3">
    <source>
        <dbReference type="ARBA" id="ARBA00023295"/>
    </source>
</evidence>
<feature type="domain" description="Glycoside hydrolase family 3 N-terminal" evidence="4">
    <location>
        <begin position="15"/>
        <end position="329"/>
    </location>
</feature>
<dbReference type="InterPro" id="IPR036881">
    <property type="entry name" value="Glyco_hydro_3_C_sf"/>
</dbReference>
<evidence type="ECO:0000256" key="2">
    <source>
        <dbReference type="ARBA" id="ARBA00022801"/>
    </source>
</evidence>
<proteinExistence type="inferred from homology"/>
<dbReference type="PRINTS" id="PR00133">
    <property type="entry name" value="GLHYDRLASE3"/>
</dbReference>
<dbReference type="InterPro" id="IPR036962">
    <property type="entry name" value="Glyco_hydro_3_N_sf"/>
</dbReference>
<accession>A0ABU0CX07</accession>
<keyword evidence="3 5" id="KW-0326">Glycosidase</keyword>